<keyword evidence="3" id="KW-1185">Reference proteome</keyword>
<proteinExistence type="predicted"/>
<protein>
    <submittedName>
        <fullName evidence="2">Shq1 like protein</fullName>
    </submittedName>
</protein>
<dbReference type="GO" id="GO:0005737">
    <property type="term" value="C:cytoplasm"/>
    <property type="evidence" value="ECO:0007669"/>
    <property type="project" value="TreeGrafter"/>
</dbReference>
<evidence type="ECO:0000313" key="2">
    <source>
        <dbReference type="EMBL" id="EWM26170.1"/>
    </source>
</evidence>
<sequence length="100" mass="11030">MQAHPPPSPPPPLAMLVPRFSLQQTPNTVIVTIKLPYIRVGDAEVSADGRDFVFYCRPYLLKLQFPHALKNNEDEESHCRAVYDANLVSGAGLPSPCTGR</sequence>
<feature type="domain" description="SHQ1-like CS" evidence="1">
    <location>
        <begin position="18"/>
        <end position="78"/>
    </location>
</feature>
<dbReference type="Gene3D" id="2.60.40.790">
    <property type="match status" value="1"/>
</dbReference>
<accession>W7TGN8</accession>
<dbReference type="GO" id="GO:0005654">
    <property type="term" value="C:nucleoplasm"/>
    <property type="evidence" value="ECO:0007669"/>
    <property type="project" value="TreeGrafter"/>
</dbReference>
<reference evidence="2 3" key="1">
    <citation type="journal article" date="2014" name="Mol. Plant">
        <title>Chromosome Scale Genome Assembly and Transcriptome Profiling of Nannochloropsis gaditana in Nitrogen Depletion.</title>
        <authorList>
            <person name="Corteggiani Carpinelli E."/>
            <person name="Telatin A."/>
            <person name="Vitulo N."/>
            <person name="Forcato C."/>
            <person name="D'Angelo M."/>
            <person name="Schiavon R."/>
            <person name="Vezzi A."/>
            <person name="Giacometti G.M."/>
            <person name="Morosinotto T."/>
            <person name="Valle G."/>
        </authorList>
    </citation>
    <scope>NUCLEOTIDE SEQUENCE [LARGE SCALE GENOMIC DNA]</scope>
    <source>
        <strain evidence="2 3">B-31</strain>
    </source>
</reference>
<dbReference type="EMBL" id="AZIL01000701">
    <property type="protein sequence ID" value="EWM26170.1"/>
    <property type="molecule type" value="Genomic_DNA"/>
</dbReference>
<dbReference type="GO" id="GO:0051082">
    <property type="term" value="F:unfolded protein binding"/>
    <property type="evidence" value="ECO:0007669"/>
    <property type="project" value="TreeGrafter"/>
</dbReference>
<dbReference type="OrthoDB" id="73639at2759"/>
<dbReference type="Pfam" id="PF21413">
    <property type="entry name" value="SHQ1-like_CS"/>
    <property type="match status" value="1"/>
</dbReference>
<name>W7TGN8_9STRA</name>
<evidence type="ECO:0000313" key="3">
    <source>
        <dbReference type="Proteomes" id="UP000019335"/>
    </source>
</evidence>
<evidence type="ECO:0000259" key="1">
    <source>
        <dbReference type="Pfam" id="PF21413"/>
    </source>
</evidence>
<dbReference type="InterPro" id="IPR048696">
    <property type="entry name" value="SHQ1-like_CS"/>
</dbReference>
<dbReference type="AlphaFoldDB" id="W7TGN8"/>
<comment type="caution">
    <text evidence="2">The sequence shown here is derived from an EMBL/GenBank/DDBJ whole genome shotgun (WGS) entry which is preliminary data.</text>
</comment>
<dbReference type="InterPro" id="IPR039742">
    <property type="entry name" value="Shq1"/>
</dbReference>
<dbReference type="PANTHER" id="PTHR12967">
    <property type="entry name" value="PROTEIN SHQ1 HOMOLOG"/>
    <property type="match status" value="1"/>
</dbReference>
<dbReference type="Proteomes" id="UP000019335">
    <property type="component" value="Chromosome 9"/>
</dbReference>
<dbReference type="SUPFAM" id="SSF49764">
    <property type="entry name" value="HSP20-like chaperones"/>
    <property type="match status" value="1"/>
</dbReference>
<dbReference type="InterPro" id="IPR008978">
    <property type="entry name" value="HSP20-like_chaperone"/>
</dbReference>
<dbReference type="GO" id="GO:0000493">
    <property type="term" value="P:box H/ACA snoRNP assembly"/>
    <property type="evidence" value="ECO:0007669"/>
    <property type="project" value="InterPro"/>
</dbReference>
<gene>
    <name evidence="2" type="ORF">Naga_100121g12</name>
</gene>
<organism evidence="2 3">
    <name type="scientific">Nannochloropsis gaditana</name>
    <dbReference type="NCBI Taxonomy" id="72520"/>
    <lineage>
        <taxon>Eukaryota</taxon>
        <taxon>Sar</taxon>
        <taxon>Stramenopiles</taxon>
        <taxon>Ochrophyta</taxon>
        <taxon>Eustigmatophyceae</taxon>
        <taxon>Eustigmatales</taxon>
        <taxon>Monodopsidaceae</taxon>
        <taxon>Nannochloropsis</taxon>
    </lineage>
</organism>
<dbReference type="PANTHER" id="PTHR12967:SF0">
    <property type="entry name" value="PROTEIN SHQ1 HOMOLOG"/>
    <property type="match status" value="1"/>
</dbReference>